<reference evidence="1" key="2">
    <citation type="submission" date="2022-01" db="EMBL/GenBank/DDBJ databases">
        <authorList>
            <person name="Yamashiro T."/>
            <person name="Shiraishi A."/>
            <person name="Satake H."/>
            <person name="Nakayama K."/>
        </authorList>
    </citation>
    <scope>NUCLEOTIDE SEQUENCE</scope>
</reference>
<evidence type="ECO:0000313" key="1">
    <source>
        <dbReference type="EMBL" id="GJT75013.1"/>
    </source>
</evidence>
<reference evidence="1" key="1">
    <citation type="journal article" date="2022" name="Int. J. Mol. Sci.">
        <title>Draft Genome of Tanacetum Coccineum: Genomic Comparison of Closely Related Tanacetum-Family Plants.</title>
        <authorList>
            <person name="Yamashiro T."/>
            <person name="Shiraishi A."/>
            <person name="Nakayama K."/>
            <person name="Satake H."/>
        </authorList>
    </citation>
    <scope>NUCLEOTIDE SEQUENCE</scope>
</reference>
<dbReference type="Proteomes" id="UP001151760">
    <property type="component" value="Unassembled WGS sequence"/>
</dbReference>
<accession>A0ABQ5GH03</accession>
<gene>
    <name evidence="1" type="ORF">Tco_1041738</name>
</gene>
<protein>
    <recommendedName>
        <fullName evidence="3">Reverse transcriptase domain-containing protein</fullName>
    </recommendedName>
</protein>
<proteinExistence type="predicted"/>
<evidence type="ECO:0000313" key="2">
    <source>
        <dbReference type="Proteomes" id="UP001151760"/>
    </source>
</evidence>
<comment type="caution">
    <text evidence="1">The sequence shown here is derived from an EMBL/GenBank/DDBJ whole genome shotgun (WGS) entry which is preliminary data.</text>
</comment>
<dbReference type="EMBL" id="BQNB010018491">
    <property type="protein sequence ID" value="GJT75013.1"/>
    <property type="molecule type" value="Genomic_DNA"/>
</dbReference>
<evidence type="ECO:0008006" key="3">
    <source>
        <dbReference type="Google" id="ProtNLM"/>
    </source>
</evidence>
<sequence length="134" mass="15504">MERCGTLWEEGKLEPRFVGPFKIVEKPVEILEREFKKLKRSRIAIVKVRWNSKRGPEFTWEREDQMKLKVCPIVNAPAGRLLGAYDLRVATPRALVHAGDKTSGDAWSWYMISGDAKSRVKRMIVKVEMCDSRL</sequence>
<keyword evidence="2" id="KW-1185">Reference proteome</keyword>
<name>A0ABQ5GH03_9ASTR</name>
<organism evidence="1 2">
    <name type="scientific">Tanacetum coccineum</name>
    <dbReference type="NCBI Taxonomy" id="301880"/>
    <lineage>
        <taxon>Eukaryota</taxon>
        <taxon>Viridiplantae</taxon>
        <taxon>Streptophyta</taxon>
        <taxon>Embryophyta</taxon>
        <taxon>Tracheophyta</taxon>
        <taxon>Spermatophyta</taxon>
        <taxon>Magnoliopsida</taxon>
        <taxon>eudicotyledons</taxon>
        <taxon>Gunneridae</taxon>
        <taxon>Pentapetalae</taxon>
        <taxon>asterids</taxon>
        <taxon>campanulids</taxon>
        <taxon>Asterales</taxon>
        <taxon>Asteraceae</taxon>
        <taxon>Asteroideae</taxon>
        <taxon>Anthemideae</taxon>
        <taxon>Anthemidinae</taxon>
        <taxon>Tanacetum</taxon>
    </lineage>
</organism>